<keyword evidence="2" id="KW-1185">Reference proteome</keyword>
<proteinExistence type="predicted"/>
<gene>
    <name evidence="1" type="ORF">MSG28_015766</name>
</gene>
<evidence type="ECO:0000313" key="2">
    <source>
        <dbReference type="Proteomes" id="UP001064048"/>
    </source>
</evidence>
<name>A0ACC0KB95_CHOFU</name>
<protein>
    <submittedName>
        <fullName evidence="1">Uncharacterized protein</fullName>
    </submittedName>
</protein>
<dbReference type="Proteomes" id="UP001064048">
    <property type="component" value="Chromosome 29"/>
</dbReference>
<reference evidence="1 2" key="1">
    <citation type="journal article" date="2022" name="Genome Biol. Evol.">
        <title>The Spruce Budworm Genome: Reconstructing the Evolutionary History of Antifreeze Proteins.</title>
        <authorList>
            <person name="Beliveau C."/>
            <person name="Gagne P."/>
            <person name="Picq S."/>
            <person name="Vernygora O."/>
            <person name="Keeling C.I."/>
            <person name="Pinkney K."/>
            <person name="Doucet D."/>
            <person name="Wen F."/>
            <person name="Johnston J.S."/>
            <person name="Maaroufi H."/>
            <person name="Boyle B."/>
            <person name="Laroche J."/>
            <person name="Dewar K."/>
            <person name="Juretic N."/>
            <person name="Blackburn G."/>
            <person name="Nisole A."/>
            <person name="Brunet B."/>
            <person name="Brandao M."/>
            <person name="Lumley L."/>
            <person name="Duan J."/>
            <person name="Quan G."/>
            <person name="Lucarotti C.J."/>
            <person name="Roe A.D."/>
            <person name="Sperling F.A.H."/>
            <person name="Levesque R.C."/>
            <person name="Cusson M."/>
        </authorList>
    </citation>
    <scope>NUCLEOTIDE SEQUENCE [LARGE SCALE GENOMIC DNA]</scope>
    <source>
        <strain evidence="1">Glfc:IPQL:Cfum</strain>
    </source>
</reference>
<evidence type="ECO:0000313" key="1">
    <source>
        <dbReference type="EMBL" id="KAI8433796.1"/>
    </source>
</evidence>
<dbReference type="EMBL" id="CM046129">
    <property type="protein sequence ID" value="KAI8433796.1"/>
    <property type="molecule type" value="Genomic_DNA"/>
</dbReference>
<comment type="caution">
    <text evidence="1">The sequence shown here is derived from an EMBL/GenBank/DDBJ whole genome shotgun (WGS) entry which is preliminary data.</text>
</comment>
<organism evidence="1 2">
    <name type="scientific">Choristoneura fumiferana</name>
    <name type="common">Spruce budworm moth</name>
    <name type="synonym">Archips fumiferana</name>
    <dbReference type="NCBI Taxonomy" id="7141"/>
    <lineage>
        <taxon>Eukaryota</taxon>
        <taxon>Metazoa</taxon>
        <taxon>Ecdysozoa</taxon>
        <taxon>Arthropoda</taxon>
        <taxon>Hexapoda</taxon>
        <taxon>Insecta</taxon>
        <taxon>Pterygota</taxon>
        <taxon>Neoptera</taxon>
        <taxon>Endopterygota</taxon>
        <taxon>Lepidoptera</taxon>
        <taxon>Glossata</taxon>
        <taxon>Ditrysia</taxon>
        <taxon>Tortricoidea</taxon>
        <taxon>Tortricidae</taxon>
        <taxon>Tortricinae</taxon>
        <taxon>Choristoneura</taxon>
    </lineage>
</organism>
<accession>A0ACC0KB95</accession>
<sequence length="1123" mass="119304">MNINQIDLRPANMKAFIPLVCLLSLAVAEPPVGDGYAAARSGHDHHDHGHDHQDHHGSDFGRSLSTEYGPPSRFSGRSLSQEYGAPNARGLSQEYGAPSARGLSQEYGVPNARALSQEYGAPSARGLSTEYGAPGFRNSPSEEYGPPSARGLSQTYGAPSARSQDFSHGLSQEYGAPGLRSGLSQEYGVPSQRSSPSDSYGAPLERSSPSAQYGLPDFRSAPSEEYGAPAARSFGTDYASARSPSQKYGAPSSRSSFRSNSLSQEYGAPSARSNQGYSGRNSIKSFGKNHARSSSSSSYPASRSLSTQYGAPSTRSSISGSDSYSQGFKGASSYSPSQRLSETYGAPAERSLSQEYGAPTSRAAGLKTGAFASSFASSRSSPSSKYGAPSVRDSMPSDQYGVPEQYDALSNQGYGYAKEALDELLNQEPANYDFSYKVNDFESGSDFGHTETRQENRAEGSYFVVLPDGTKQVVEYEADERGFKPRISVEPADPSARAGGYDDNAADLSRSSSPNDTYFLNTIILTVFLVAVALAEPPPSNSYLPPPAGRSGGYPSGGPQGGLGAGPQVVAARSQGQDFGHGAHGSLAGSHGSPLGGQHGNGFARNGLGGGLGGHGSHGHGQGPQARFGQEQGYDHNAAAFGRNGLEEASGEPANYNFGYMVNDFQEGTDFGHHEERQEERAQGEYHVVLPDGRKQTVSYEADERGFKPHISYEDTDATGRAGGYDSNAANARSGHGHDSLGNGGHDAQKNQKNKTSTGDRTQVLGIPCRVLYRYTTAGQRLFNSMVLALVIFAVASVSGLGSGPYLPSGWRPQGPAFYLPSEVQKPADNPLKETIFQESEASGSDALREYGPPKVAEVSQDLTSQSLPDAVTEQAFVVIAKVAEEVNGEVREISEVKAVEEVAGEVEVKTEAEVVTEAIIEAVEVTTEEKSDDAVTEAVEENTTAALESAVFGGRAIDVAIEEIVEVQEATTETIESTTAAEAVVSVEVTEAVVDSNVESSQVEQVSQVQEVSQVAEVAEVRTAEEGVKEVTEALVNLENEIKAQQVQNEEAVEVKSVQVLGTAEVPEGFLEYGPPGFREYGPPQADELLRSGAVVQEPTEEEKKVENNETRRRRFSPKFRL</sequence>